<dbReference type="AlphaFoldDB" id="L0H251"/>
<dbReference type="UniPathway" id="UPA00281"/>
<evidence type="ECO:0000256" key="2">
    <source>
        <dbReference type="ARBA" id="ARBA00010944"/>
    </source>
</evidence>
<evidence type="ECO:0000256" key="6">
    <source>
        <dbReference type="RuleBase" id="RU364082"/>
    </source>
</evidence>
<dbReference type="EMBL" id="CP003051">
    <property type="protein sequence ID" value="AGA91664.1"/>
    <property type="molecule type" value="Genomic_DNA"/>
</dbReference>
<dbReference type="InterPro" id="IPR036291">
    <property type="entry name" value="NAD(P)-bd_dom_sf"/>
</dbReference>
<sequence>MTAPTTKSPRLLLIGANGQVGWELRRTLAPLGRVVTASIEDGTDYRVDLADSESVSRLIRETRPDAVVNAAAYTAVDKAETEKVIAERINADAPGMLGALLKDSGIPIIHYSTDFVFAGDQSLPYREDDPTGPLNVYGATKLEGERRLLASGANAVILRTAWIYGARGSNFLLTMRRMFAERDELRIVRDQVGSPTWSRMLAEVTSLVLHRLLVGDLDVERVKGVYHVTGAGQTSWYDFACAILGSRGEQCRLLPITSSEYPAPAKRPAYAVLDNTKIWETFGVQLPDWRQSLRLCLEELD</sequence>
<evidence type="ECO:0000256" key="5">
    <source>
        <dbReference type="ARBA" id="ARBA00048200"/>
    </source>
</evidence>
<dbReference type="CDD" id="cd05254">
    <property type="entry name" value="dTDP_HR_like_SDR_e"/>
    <property type="match status" value="1"/>
</dbReference>
<evidence type="ECO:0000313" key="9">
    <source>
        <dbReference type="Proteomes" id="UP000010816"/>
    </source>
</evidence>
<dbReference type="Gene3D" id="3.40.50.720">
    <property type="entry name" value="NAD(P)-binding Rossmann-like Domain"/>
    <property type="match status" value="1"/>
</dbReference>
<dbReference type="UniPathway" id="UPA00124"/>
<dbReference type="STRING" id="765912.Thimo_2972"/>
<dbReference type="NCBIfam" id="TIGR01214">
    <property type="entry name" value="rmlD"/>
    <property type="match status" value="1"/>
</dbReference>
<organism evidence="8 9">
    <name type="scientific">Thioflavicoccus mobilis 8321</name>
    <dbReference type="NCBI Taxonomy" id="765912"/>
    <lineage>
        <taxon>Bacteria</taxon>
        <taxon>Pseudomonadati</taxon>
        <taxon>Pseudomonadota</taxon>
        <taxon>Gammaproteobacteria</taxon>
        <taxon>Chromatiales</taxon>
        <taxon>Chromatiaceae</taxon>
        <taxon>Thioflavicoccus</taxon>
    </lineage>
</organism>
<keyword evidence="6" id="KW-0521">NADP</keyword>
<comment type="cofactor">
    <cofactor evidence="6">
        <name>Mg(2+)</name>
        <dbReference type="ChEBI" id="CHEBI:18420"/>
    </cofactor>
    <text evidence="6">Binds 1 Mg(2+) ion per monomer.</text>
</comment>
<keyword evidence="6" id="KW-0560">Oxidoreductase</keyword>
<dbReference type="GO" id="GO:0019305">
    <property type="term" value="P:dTDP-rhamnose biosynthetic process"/>
    <property type="evidence" value="ECO:0007669"/>
    <property type="project" value="UniProtKB-UniPathway"/>
</dbReference>
<dbReference type="PANTHER" id="PTHR10491">
    <property type="entry name" value="DTDP-4-DEHYDRORHAMNOSE REDUCTASE"/>
    <property type="match status" value="1"/>
</dbReference>
<dbReference type="GO" id="GO:0008831">
    <property type="term" value="F:dTDP-4-dehydrorhamnose reductase activity"/>
    <property type="evidence" value="ECO:0007669"/>
    <property type="project" value="UniProtKB-EC"/>
</dbReference>
<dbReference type="GO" id="GO:0009243">
    <property type="term" value="P:O antigen biosynthetic process"/>
    <property type="evidence" value="ECO:0007669"/>
    <property type="project" value="UniProtKB-UniPathway"/>
</dbReference>
<name>L0H251_9GAMM</name>
<dbReference type="InterPro" id="IPR029903">
    <property type="entry name" value="RmlD-like-bd"/>
</dbReference>
<evidence type="ECO:0000313" key="8">
    <source>
        <dbReference type="EMBL" id="AGA91664.1"/>
    </source>
</evidence>
<keyword evidence="9" id="KW-1185">Reference proteome</keyword>
<reference evidence="8 9" key="1">
    <citation type="submission" date="2011-09" db="EMBL/GenBank/DDBJ databases">
        <title>Complete sequence of chromosome of Thioflavicoccus mobilis 8321.</title>
        <authorList>
            <consortium name="US DOE Joint Genome Institute"/>
            <person name="Lucas S."/>
            <person name="Han J."/>
            <person name="Lapidus A."/>
            <person name="Cheng J.-F."/>
            <person name="Goodwin L."/>
            <person name="Pitluck S."/>
            <person name="Peters L."/>
            <person name="Ovchinnikova G."/>
            <person name="Lu M."/>
            <person name="Detter J.C."/>
            <person name="Han C."/>
            <person name="Tapia R."/>
            <person name="Land M."/>
            <person name="Hauser L."/>
            <person name="Kyrpides N."/>
            <person name="Ivanova N."/>
            <person name="Pagani I."/>
            <person name="Vogl K."/>
            <person name="Liu Z."/>
            <person name="Imhoff J."/>
            <person name="Thiel V."/>
            <person name="Frigaard N.-U."/>
            <person name="Bryant D."/>
            <person name="Woyke T."/>
        </authorList>
    </citation>
    <scope>NUCLEOTIDE SEQUENCE [LARGE SCALE GENOMIC DNA]</scope>
    <source>
        <strain evidence="8 9">8321</strain>
    </source>
</reference>
<accession>L0H251</accession>
<evidence type="ECO:0000256" key="3">
    <source>
        <dbReference type="ARBA" id="ARBA00012929"/>
    </source>
</evidence>
<dbReference type="PATRIC" id="fig|765912.4.peg.2908"/>
<evidence type="ECO:0000256" key="1">
    <source>
        <dbReference type="ARBA" id="ARBA00004781"/>
    </source>
</evidence>
<dbReference type="OrthoDB" id="9803892at2"/>
<dbReference type="Proteomes" id="UP000010816">
    <property type="component" value="Chromosome"/>
</dbReference>
<dbReference type="GO" id="GO:0005829">
    <property type="term" value="C:cytosol"/>
    <property type="evidence" value="ECO:0007669"/>
    <property type="project" value="TreeGrafter"/>
</dbReference>
<dbReference type="EC" id="1.1.1.133" evidence="3 6"/>
<proteinExistence type="inferred from homology"/>
<dbReference type="SUPFAM" id="SSF51735">
    <property type="entry name" value="NAD(P)-binding Rossmann-fold domains"/>
    <property type="match status" value="1"/>
</dbReference>
<dbReference type="InterPro" id="IPR005913">
    <property type="entry name" value="dTDP_dehydrorham_reduct"/>
</dbReference>
<protein>
    <recommendedName>
        <fullName evidence="4 6">dTDP-4-dehydrorhamnose reductase</fullName>
        <ecNumber evidence="3 6">1.1.1.133</ecNumber>
    </recommendedName>
</protein>
<dbReference type="PANTHER" id="PTHR10491:SF4">
    <property type="entry name" value="METHIONINE ADENOSYLTRANSFERASE 2 SUBUNIT BETA"/>
    <property type="match status" value="1"/>
</dbReference>
<comment type="catalytic activity">
    <reaction evidence="5 6">
        <text>dTDP-beta-L-rhamnose + NADP(+) = dTDP-4-dehydro-beta-L-rhamnose + NADPH + H(+)</text>
        <dbReference type="Rhea" id="RHEA:21796"/>
        <dbReference type="ChEBI" id="CHEBI:15378"/>
        <dbReference type="ChEBI" id="CHEBI:57510"/>
        <dbReference type="ChEBI" id="CHEBI:57783"/>
        <dbReference type="ChEBI" id="CHEBI:58349"/>
        <dbReference type="ChEBI" id="CHEBI:62830"/>
        <dbReference type="EC" id="1.1.1.133"/>
    </reaction>
</comment>
<dbReference type="HOGENOM" id="CLU_045518_1_2_6"/>
<dbReference type="KEGG" id="tmb:Thimo_2972"/>
<evidence type="ECO:0000259" key="7">
    <source>
        <dbReference type="Pfam" id="PF04321"/>
    </source>
</evidence>
<comment type="similarity">
    <text evidence="2 6">Belongs to the dTDP-4-dehydrorhamnose reductase family.</text>
</comment>
<comment type="pathway">
    <text evidence="1 6">Carbohydrate biosynthesis; dTDP-L-rhamnose biosynthesis.</text>
</comment>
<evidence type="ECO:0000256" key="4">
    <source>
        <dbReference type="ARBA" id="ARBA00017099"/>
    </source>
</evidence>
<dbReference type="Pfam" id="PF04321">
    <property type="entry name" value="RmlD_sub_bind"/>
    <property type="match status" value="1"/>
</dbReference>
<dbReference type="Gene3D" id="3.90.25.10">
    <property type="entry name" value="UDP-galactose 4-epimerase, domain 1"/>
    <property type="match status" value="1"/>
</dbReference>
<dbReference type="RefSeq" id="WP_015281795.1">
    <property type="nucleotide sequence ID" value="NC_019940.1"/>
</dbReference>
<feature type="domain" description="RmlD-like substrate binding" evidence="7">
    <location>
        <begin position="10"/>
        <end position="300"/>
    </location>
</feature>
<gene>
    <name evidence="8" type="ORF">Thimo_2972</name>
</gene>
<dbReference type="eggNOG" id="COG1091">
    <property type="taxonomic scope" value="Bacteria"/>
</dbReference>
<comment type="function">
    <text evidence="6">Catalyzes the reduction of dTDP-6-deoxy-L-lyxo-4-hexulose to yield dTDP-L-rhamnose.</text>
</comment>